<dbReference type="NCBIfam" id="TIGR00643">
    <property type="entry name" value="recG"/>
    <property type="match status" value="1"/>
</dbReference>
<dbReference type="InterPro" id="IPR014001">
    <property type="entry name" value="Helicase_ATP-bd"/>
</dbReference>
<dbReference type="SMART" id="SM00487">
    <property type="entry name" value="DEXDc"/>
    <property type="match status" value="1"/>
</dbReference>
<evidence type="ECO:0000256" key="2">
    <source>
        <dbReference type="ARBA" id="ARBA00017846"/>
    </source>
</evidence>
<comment type="catalytic activity">
    <reaction evidence="14 15">
        <text>ATP + H2O = ADP + phosphate + H(+)</text>
        <dbReference type="Rhea" id="RHEA:13065"/>
        <dbReference type="ChEBI" id="CHEBI:15377"/>
        <dbReference type="ChEBI" id="CHEBI:15378"/>
        <dbReference type="ChEBI" id="CHEBI:30616"/>
        <dbReference type="ChEBI" id="CHEBI:43474"/>
        <dbReference type="ChEBI" id="CHEBI:456216"/>
        <dbReference type="EC" id="5.6.2.4"/>
    </reaction>
</comment>
<dbReference type="Pfam" id="PF17191">
    <property type="entry name" value="RecG_wedge"/>
    <property type="match status" value="1"/>
</dbReference>
<evidence type="ECO:0000256" key="7">
    <source>
        <dbReference type="ARBA" id="ARBA00022840"/>
    </source>
</evidence>
<dbReference type="InterPro" id="IPR027417">
    <property type="entry name" value="P-loop_NTPase"/>
</dbReference>
<dbReference type="CDD" id="cd04488">
    <property type="entry name" value="RecG_wedge_OBF"/>
    <property type="match status" value="1"/>
</dbReference>
<dbReference type="EC" id="5.6.2.4" evidence="13 15"/>
<feature type="domain" description="Helicase ATP-binding" evidence="16">
    <location>
        <begin position="291"/>
        <end position="487"/>
    </location>
</feature>
<evidence type="ECO:0000313" key="19">
    <source>
        <dbReference type="Proteomes" id="UP000178347"/>
    </source>
</evidence>
<evidence type="ECO:0000256" key="12">
    <source>
        <dbReference type="ARBA" id="ARBA00034617"/>
    </source>
</evidence>
<gene>
    <name evidence="18" type="ORF">A3G00_03115</name>
</gene>
<comment type="function">
    <text evidence="15">Plays a critical role in recombination and DNA repair. Helps process Holliday junction intermediates to mature products by catalyzing branch migration. Has replication fork regression activity, unwinds stalled or blocked replication forks to make a HJ that can be resolved. Has a DNA unwinding activity characteristic of a DNA helicase with 3'-5' polarity.</text>
</comment>
<dbReference type="GO" id="GO:0005524">
    <property type="term" value="F:ATP binding"/>
    <property type="evidence" value="ECO:0007669"/>
    <property type="project" value="UniProtKB-KW"/>
</dbReference>
<dbReference type="PANTHER" id="PTHR47964">
    <property type="entry name" value="ATP-DEPENDENT DNA HELICASE HOMOLOG RECG, CHLOROPLASTIC"/>
    <property type="match status" value="1"/>
</dbReference>
<keyword evidence="4 15" id="KW-0227">DNA damage</keyword>
<dbReference type="GO" id="GO:0006281">
    <property type="term" value="P:DNA repair"/>
    <property type="evidence" value="ECO:0007669"/>
    <property type="project" value="UniProtKB-UniRule"/>
</dbReference>
<dbReference type="AlphaFoldDB" id="A0A1F6MVL9"/>
<keyword evidence="9 15" id="KW-0233">DNA recombination</keyword>
<evidence type="ECO:0000313" key="18">
    <source>
        <dbReference type="EMBL" id="OGH75709.1"/>
    </source>
</evidence>
<dbReference type="SUPFAM" id="SSF50249">
    <property type="entry name" value="Nucleic acid-binding proteins"/>
    <property type="match status" value="1"/>
</dbReference>
<organism evidence="18 19">
    <name type="scientific">Candidatus Magasanikbacteria bacterium RIFCSPLOWO2_12_FULL_43_12</name>
    <dbReference type="NCBI Taxonomy" id="1798692"/>
    <lineage>
        <taxon>Bacteria</taxon>
        <taxon>Candidatus Magasanikiibacteriota</taxon>
    </lineage>
</organism>
<dbReference type="Gene3D" id="2.40.50.140">
    <property type="entry name" value="Nucleic acid-binding proteins"/>
    <property type="match status" value="1"/>
</dbReference>
<evidence type="ECO:0000256" key="5">
    <source>
        <dbReference type="ARBA" id="ARBA00022801"/>
    </source>
</evidence>
<evidence type="ECO:0000256" key="11">
    <source>
        <dbReference type="ARBA" id="ARBA00023235"/>
    </source>
</evidence>
<dbReference type="EMBL" id="MFQN01000003">
    <property type="protein sequence ID" value="OGH75709.1"/>
    <property type="molecule type" value="Genomic_DNA"/>
</dbReference>
<dbReference type="InterPro" id="IPR004609">
    <property type="entry name" value="ATP-dep_DNA_helicase_RecG"/>
</dbReference>
<dbReference type="PROSITE" id="PS51194">
    <property type="entry name" value="HELICASE_CTER"/>
    <property type="match status" value="1"/>
</dbReference>
<dbReference type="InterPro" id="IPR033454">
    <property type="entry name" value="RecG_wedge"/>
</dbReference>
<keyword evidence="7 15" id="KW-0067">ATP-binding</keyword>
<evidence type="ECO:0000256" key="4">
    <source>
        <dbReference type="ARBA" id="ARBA00022763"/>
    </source>
</evidence>
<dbReference type="Pfam" id="PF00270">
    <property type="entry name" value="DEAD"/>
    <property type="match status" value="1"/>
</dbReference>
<dbReference type="SMART" id="SM00490">
    <property type="entry name" value="HELICc"/>
    <property type="match status" value="1"/>
</dbReference>
<evidence type="ECO:0000256" key="15">
    <source>
        <dbReference type="RuleBase" id="RU363016"/>
    </source>
</evidence>
<evidence type="ECO:0000256" key="6">
    <source>
        <dbReference type="ARBA" id="ARBA00022806"/>
    </source>
</evidence>
<keyword evidence="3 15" id="KW-0547">Nucleotide-binding</keyword>
<sequence>MDLSTPVSNLNRVGKTLEKKLRQLGIETAKDLLFYFPFRYEDYSQVVPIKDLREGMQVSVRGKVELIASKRSPRKRTIITEAVVADDTGQLRVVWFGQPFIAKILKAGDRVYLSGKVTGDFFGAQMVGPAYERERPHPAPLTSASSVQALRGEGTRTTHTARIVPMYSLTSGITNKQLRFLLSQVINLANQIKEWLPENLRDRADVMSLVEAIKAIHFPESQDELKHAERRLKFDELFILQLRGEMIRQEIKKAVAPKIEFKEKETKKFVDSLPFKLTKKQKIAAWEILRDLEKDEPMNRLLEGDVGSGKTVVAAMAMYNAALNGFQTALMCPTEILAKQHFETLLEALGDKVSLGLFTGSQRMIREINGDREINSKSKLRNKIKDGEVGVIVGTQALLSEDVQFKNLGLVIVDEQHRFGVEQRKVLRGKTRVGERDLSLGETTSPPAPLLGKERGITTPHFLSMTATPIPRSFALTVFGDLDLSIIDEMPPGRKPVKTRLVEPRNRDKAYQFIREQVKQGRQVFVVCPLIQTDQNTKIQDTNKFQISNFKFQNDERKTVMVEYEKLSKTIFPDLKIGFLHGKLKSTEKQETMEQFSNGSTVVDAFSITTGQAINILVSTSVIEVGVNVPNASVMMIEGAERFGLAQLHQFRGRVCRSTHQSYCFLFTDSDSPKVAERLKFFEQNTSGFKVAEYDLENRGPGEVYGTAQSGMENFRLATMKDGQLIKLARDLARGMDFGKYPALKEKVEEWGERVHLE</sequence>
<comment type="caution">
    <text evidence="18">The sequence shown here is derived from an EMBL/GenBank/DDBJ whole genome shotgun (WGS) entry which is preliminary data.</text>
</comment>
<evidence type="ECO:0000256" key="14">
    <source>
        <dbReference type="ARBA" id="ARBA00048988"/>
    </source>
</evidence>
<dbReference type="InterPro" id="IPR011545">
    <property type="entry name" value="DEAD/DEAH_box_helicase_dom"/>
</dbReference>
<evidence type="ECO:0000256" key="1">
    <source>
        <dbReference type="ARBA" id="ARBA00007504"/>
    </source>
</evidence>
<keyword evidence="6 15" id="KW-0347">Helicase</keyword>
<keyword evidence="8" id="KW-0238">DNA-binding</keyword>
<dbReference type="Gene3D" id="1.10.150.20">
    <property type="entry name" value="5' to 3' exonuclease, C-terminal subdomain"/>
    <property type="match status" value="1"/>
</dbReference>
<dbReference type="Pfam" id="PF19833">
    <property type="entry name" value="RecG_dom3_C"/>
    <property type="match status" value="1"/>
</dbReference>
<dbReference type="GO" id="GO:0016887">
    <property type="term" value="F:ATP hydrolysis activity"/>
    <property type="evidence" value="ECO:0007669"/>
    <property type="project" value="RHEA"/>
</dbReference>
<comment type="catalytic activity">
    <reaction evidence="12 15">
        <text>Couples ATP hydrolysis with the unwinding of duplex DNA by translocating in the 3'-5' direction.</text>
        <dbReference type="EC" id="5.6.2.4"/>
    </reaction>
</comment>
<keyword evidence="5 15" id="KW-0378">Hydrolase</keyword>
<name>A0A1F6MVL9_9BACT</name>
<keyword evidence="10 15" id="KW-0234">DNA repair</keyword>
<dbReference type="Proteomes" id="UP000178347">
    <property type="component" value="Unassembled WGS sequence"/>
</dbReference>
<dbReference type="InterPro" id="IPR012340">
    <property type="entry name" value="NA-bd_OB-fold"/>
</dbReference>
<feature type="domain" description="Helicase C-terminal" evidence="17">
    <location>
        <begin position="506"/>
        <end position="697"/>
    </location>
</feature>
<reference evidence="18 19" key="1">
    <citation type="journal article" date="2016" name="Nat. Commun.">
        <title>Thousands of microbial genomes shed light on interconnected biogeochemical processes in an aquifer system.</title>
        <authorList>
            <person name="Anantharaman K."/>
            <person name="Brown C.T."/>
            <person name="Hug L.A."/>
            <person name="Sharon I."/>
            <person name="Castelle C.J."/>
            <person name="Probst A.J."/>
            <person name="Thomas B.C."/>
            <person name="Singh A."/>
            <person name="Wilkins M.J."/>
            <person name="Karaoz U."/>
            <person name="Brodie E.L."/>
            <person name="Williams K.H."/>
            <person name="Hubbard S.S."/>
            <person name="Banfield J.F."/>
        </authorList>
    </citation>
    <scope>NUCLEOTIDE SEQUENCE [LARGE SCALE GENOMIC DNA]</scope>
</reference>
<dbReference type="Gene3D" id="3.40.50.300">
    <property type="entry name" value="P-loop containing nucleotide triphosphate hydrolases"/>
    <property type="match status" value="2"/>
</dbReference>
<dbReference type="GO" id="GO:0043138">
    <property type="term" value="F:3'-5' DNA helicase activity"/>
    <property type="evidence" value="ECO:0007669"/>
    <property type="project" value="UniProtKB-EC"/>
</dbReference>
<accession>A0A1F6MVL9</accession>
<dbReference type="InterPro" id="IPR045562">
    <property type="entry name" value="RecG_dom3_C"/>
</dbReference>
<evidence type="ECO:0000256" key="3">
    <source>
        <dbReference type="ARBA" id="ARBA00022741"/>
    </source>
</evidence>
<dbReference type="PANTHER" id="PTHR47964:SF1">
    <property type="entry name" value="ATP-DEPENDENT DNA HELICASE HOMOLOG RECG, CHLOROPLASTIC"/>
    <property type="match status" value="1"/>
</dbReference>
<evidence type="ECO:0000256" key="8">
    <source>
        <dbReference type="ARBA" id="ARBA00023125"/>
    </source>
</evidence>
<dbReference type="SUPFAM" id="SSF52540">
    <property type="entry name" value="P-loop containing nucleoside triphosphate hydrolases"/>
    <property type="match status" value="2"/>
</dbReference>
<evidence type="ECO:0000259" key="17">
    <source>
        <dbReference type="PROSITE" id="PS51194"/>
    </source>
</evidence>
<dbReference type="InterPro" id="IPR047112">
    <property type="entry name" value="RecG/Mfd"/>
</dbReference>
<comment type="similarity">
    <text evidence="1 15">Belongs to the helicase family. RecG subfamily.</text>
</comment>
<dbReference type="CDD" id="cd17992">
    <property type="entry name" value="DEXHc_RecG"/>
    <property type="match status" value="1"/>
</dbReference>
<dbReference type="NCBIfam" id="NF008165">
    <property type="entry name" value="PRK10917.1-3"/>
    <property type="match status" value="1"/>
</dbReference>
<proteinExistence type="inferred from homology"/>
<evidence type="ECO:0000259" key="16">
    <source>
        <dbReference type="PROSITE" id="PS51192"/>
    </source>
</evidence>
<dbReference type="STRING" id="1798692.A3G00_03115"/>
<dbReference type="GO" id="GO:0003677">
    <property type="term" value="F:DNA binding"/>
    <property type="evidence" value="ECO:0007669"/>
    <property type="project" value="UniProtKB-KW"/>
</dbReference>
<dbReference type="Pfam" id="PF00271">
    <property type="entry name" value="Helicase_C"/>
    <property type="match status" value="1"/>
</dbReference>
<evidence type="ECO:0000256" key="10">
    <source>
        <dbReference type="ARBA" id="ARBA00023204"/>
    </source>
</evidence>
<evidence type="ECO:0000256" key="13">
    <source>
        <dbReference type="ARBA" id="ARBA00034808"/>
    </source>
</evidence>
<dbReference type="GO" id="GO:0006310">
    <property type="term" value="P:DNA recombination"/>
    <property type="evidence" value="ECO:0007669"/>
    <property type="project" value="UniProtKB-UniRule"/>
</dbReference>
<protein>
    <recommendedName>
        <fullName evidence="2 15">ATP-dependent DNA helicase RecG</fullName>
        <ecNumber evidence="13 15">5.6.2.4</ecNumber>
    </recommendedName>
</protein>
<evidence type="ECO:0000256" key="9">
    <source>
        <dbReference type="ARBA" id="ARBA00023172"/>
    </source>
</evidence>
<keyword evidence="11" id="KW-0413">Isomerase</keyword>
<dbReference type="PROSITE" id="PS51192">
    <property type="entry name" value="HELICASE_ATP_BIND_1"/>
    <property type="match status" value="1"/>
</dbReference>
<dbReference type="InterPro" id="IPR001650">
    <property type="entry name" value="Helicase_C-like"/>
</dbReference>